<accession>A0AAJ0DIC4</accession>
<comment type="caution">
    <text evidence="2">The sequence shown here is derived from an EMBL/GenBank/DDBJ whole genome shotgun (WGS) entry which is preliminary data.</text>
</comment>
<protein>
    <recommendedName>
        <fullName evidence="4">Malate dehydrogenase</fullName>
    </recommendedName>
</protein>
<dbReference type="InterPro" id="IPR021851">
    <property type="entry name" value="DUF3455"/>
</dbReference>
<dbReference type="Proteomes" id="UP001271007">
    <property type="component" value="Unassembled WGS sequence"/>
</dbReference>
<evidence type="ECO:0008006" key="4">
    <source>
        <dbReference type="Google" id="ProtNLM"/>
    </source>
</evidence>
<reference evidence="2" key="1">
    <citation type="submission" date="2023-04" db="EMBL/GenBank/DDBJ databases">
        <title>Black Yeasts Isolated from many extreme environments.</title>
        <authorList>
            <person name="Coleine C."/>
            <person name="Stajich J.E."/>
            <person name="Selbmann L."/>
        </authorList>
    </citation>
    <scope>NUCLEOTIDE SEQUENCE</scope>
    <source>
        <strain evidence="2">CCFEE 5312</strain>
    </source>
</reference>
<dbReference type="PANTHER" id="PTHR35567">
    <property type="entry name" value="MALATE DEHYDROGENASE (AFU_ORTHOLOGUE AFUA_2G13800)"/>
    <property type="match status" value="1"/>
</dbReference>
<gene>
    <name evidence="2" type="ORF">LTR09_004393</name>
</gene>
<proteinExistence type="predicted"/>
<evidence type="ECO:0000256" key="1">
    <source>
        <dbReference type="SAM" id="SignalP"/>
    </source>
</evidence>
<dbReference type="PANTHER" id="PTHR35567:SF1">
    <property type="entry name" value="CONSERVED FUNGAL PROTEIN (AFU_ORTHOLOGUE AFUA_1G14230)"/>
    <property type="match status" value="1"/>
</dbReference>
<evidence type="ECO:0000313" key="3">
    <source>
        <dbReference type="Proteomes" id="UP001271007"/>
    </source>
</evidence>
<organism evidence="2 3">
    <name type="scientific">Extremus antarcticus</name>
    <dbReference type="NCBI Taxonomy" id="702011"/>
    <lineage>
        <taxon>Eukaryota</taxon>
        <taxon>Fungi</taxon>
        <taxon>Dikarya</taxon>
        <taxon>Ascomycota</taxon>
        <taxon>Pezizomycotina</taxon>
        <taxon>Dothideomycetes</taxon>
        <taxon>Dothideomycetidae</taxon>
        <taxon>Mycosphaerellales</taxon>
        <taxon>Extremaceae</taxon>
        <taxon>Extremus</taxon>
    </lineage>
</organism>
<keyword evidence="3" id="KW-1185">Reference proteome</keyword>
<sequence length="244" mass="26109">MVLRIASLFALGALLSAAYCVPADQCNRRTTGLQQLTVNQLQTKQPTQTLPANNNVTLQYIALGVGIQNYSCASTSATPESIGAIATLFDVTGYLQECGNPKTSKLSAQYLKAYNQEACQASRDLDDDSCQQGANFMDFDILGKHYFGKPNGAGVPFFDIHDKAFLSAQKTGSCVAPDSAYGGGKKGFGAVDWLFLPSDDSDRNQGLSEVYRINTAGGLPDPAGCAGGDATLSYKYVAEYWFFL</sequence>
<name>A0AAJ0DIC4_9PEZI</name>
<feature type="chain" id="PRO_5042480870" description="Malate dehydrogenase" evidence="1">
    <location>
        <begin position="21"/>
        <end position="244"/>
    </location>
</feature>
<dbReference type="Pfam" id="PF11937">
    <property type="entry name" value="DUF3455"/>
    <property type="match status" value="1"/>
</dbReference>
<feature type="signal peptide" evidence="1">
    <location>
        <begin position="1"/>
        <end position="20"/>
    </location>
</feature>
<evidence type="ECO:0000313" key="2">
    <source>
        <dbReference type="EMBL" id="KAK3054664.1"/>
    </source>
</evidence>
<dbReference type="EMBL" id="JAWDJX010000011">
    <property type="protein sequence ID" value="KAK3054664.1"/>
    <property type="molecule type" value="Genomic_DNA"/>
</dbReference>
<dbReference type="AlphaFoldDB" id="A0AAJ0DIC4"/>
<keyword evidence="1" id="KW-0732">Signal</keyword>